<protein>
    <recommendedName>
        <fullName evidence="2">DUF4401 domain-containing protein</fullName>
    </recommendedName>
</protein>
<feature type="transmembrane region" description="Helical" evidence="1">
    <location>
        <begin position="41"/>
        <end position="61"/>
    </location>
</feature>
<feature type="domain" description="DUF4401" evidence="2">
    <location>
        <begin position="32"/>
        <end position="364"/>
    </location>
</feature>
<keyword evidence="1" id="KW-0472">Membrane</keyword>
<dbReference type="EMBL" id="FMSH01000350">
    <property type="protein sequence ID" value="SCU82245.1"/>
    <property type="molecule type" value="Genomic_DNA"/>
</dbReference>
<dbReference type="InterPro" id="IPR025513">
    <property type="entry name" value="DUF4401"/>
</dbReference>
<dbReference type="RefSeq" id="WP_340527387.1">
    <property type="nucleotide sequence ID" value="NZ_FMSH01000350.1"/>
</dbReference>
<feature type="transmembrane region" description="Helical" evidence="1">
    <location>
        <begin position="282"/>
        <end position="310"/>
    </location>
</feature>
<evidence type="ECO:0000313" key="3">
    <source>
        <dbReference type="EMBL" id="SCU82245.1"/>
    </source>
</evidence>
<evidence type="ECO:0000259" key="2">
    <source>
        <dbReference type="Pfam" id="PF14351"/>
    </source>
</evidence>
<proteinExistence type="predicted"/>
<feature type="transmembrane region" description="Helical" evidence="1">
    <location>
        <begin position="316"/>
        <end position="334"/>
    </location>
</feature>
<dbReference type="AlphaFoldDB" id="A0A1K0JFA8"/>
<feature type="transmembrane region" description="Helical" evidence="1">
    <location>
        <begin position="92"/>
        <end position="112"/>
    </location>
</feature>
<gene>
    <name evidence="3" type="ORF">CNECB9_4130012</name>
</gene>
<feature type="transmembrane region" description="Helical" evidence="1">
    <location>
        <begin position="249"/>
        <end position="270"/>
    </location>
</feature>
<keyword evidence="1" id="KW-0812">Transmembrane</keyword>
<feature type="transmembrane region" description="Helical" evidence="1">
    <location>
        <begin position="174"/>
        <end position="198"/>
    </location>
</feature>
<accession>A0A1K0JFA8</accession>
<dbReference type="Pfam" id="PF14351">
    <property type="entry name" value="DUF4401"/>
    <property type="match status" value="1"/>
</dbReference>
<organism evidence="3">
    <name type="scientific">Cupriavidus necator</name>
    <name type="common">Alcaligenes eutrophus</name>
    <name type="synonym">Ralstonia eutropha</name>
    <dbReference type="NCBI Taxonomy" id="106590"/>
    <lineage>
        <taxon>Bacteria</taxon>
        <taxon>Pseudomonadati</taxon>
        <taxon>Pseudomonadota</taxon>
        <taxon>Betaproteobacteria</taxon>
        <taxon>Burkholderiales</taxon>
        <taxon>Burkholderiaceae</taxon>
        <taxon>Cupriavidus</taxon>
    </lineage>
</organism>
<feature type="transmembrane region" description="Helical" evidence="1">
    <location>
        <begin position="124"/>
        <end position="141"/>
    </location>
</feature>
<keyword evidence="1" id="KW-1133">Transmembrane helix</keyword>
<sequence length="372" mass="38742">MMTELQTEQRLWQDLAARGEVQGERPDHTHTPWAVRCLMGAAGWLGALFFQLFLVGTVFVAARENGIAMAVTGLAMIALAALLYWRGGGIAAGQFALAVSLSGQGMAVFGLVEALGFTRVTESAGFWAGLGLFEAALALLVPNRLHRLLCTVGAWIGLAGAVHLVLAGSEPEDWLLLTWSLGWLVPLGCALVTGFTLAEARLCAAGRHTLLEPLADATLLFTLAIALVVTGMSHPLAWLGGPEAGRIPLAHWVAGGLATLVLAGFALAECRRLALSPALQGAVLAGVAAFGALMAAAPAVVAGVLALGLALRRASMPWLGLGIASIAIGFIWYYSALHWTLLAKSATLAAAGALLLAGRYWLLRTRTGKEAS</sequence>
<feature type="transmembrane region" description="Helical" evidence="1">
    <location>
        <begin position="341"/>
        <end position="362"/>
    </location>
</feature>
<feature type="transmembrane region" description="Helical" evidence="1">
    <location>
        <begin position="148"/>
        <end position="168"/>
    </location>
</feature>
<evidence type="ECO:0000256" key="1">
    <source>
        <dbReference type="SAM" id="Phobius"/>
    </source>
</evidence>
<feature type="transmembrane region" description="Helical" evidence="1">
    <location>
        <begin position="67"/>
        <end position="85"/>
    </location>
</feature>
<name>A0A1K0JFA8_CUPNE</name>
<reference evidence="3" key="1">
    <citation type="submission" date="2016-09" db="EMBL/GenBank/DDBJ databases">
        <authorList>
            <person name="Capua I."/>
            <person name="De Benedictis P."/>
            <person name="Joannis T."/>
            <person name="Lombin L.H."/>
            <person name="Cattoli G."/>
        </authorList>
    </citation>
    <scope>NUCLEOTIDE SEQUENCE</scope>
    <source>
        <strain evidence="3">B9</strain>
    </source>
</reference>
<feature type="transmembrane region" description="Helical" evidence="1">
    <location>
        <begin position="210"/>
        <end position="229"/>
    </location>
</feature>